<dbReference type="PANTHER" id="PTHR42852">
    <property type="entry name" value="THIOL:DISULFIDE INTERCHANGE PROTEIN DSBE"/>
    <property type="match status" value="1"/>
</dbReference>
<dbReference type="SUPFAM" id="SSF52833">
    <property type="entry name" value="Thioredoxin-like"/>
    <property type="match status" value="1"/>
</dbReference>
<name>A0A5C8ZWL1_9GAMM</name>
<dbReference type="EMBL" id="VRZA01000005">
    <property type="protein sequence ID" value="TXS92144.1"/>
    <property type="molecule type" value="Genomic_DNA"/>
</dbReference>
<dbReference type="InterPro" id="IPR036249">
    <property type="entry name" value="Thioredoxin-like_sf"/>
</dbReference>
<dbReference type="InterPro" id="IPR000866">
    <property type="entry name" value="AhpC/TSA"/>
</dbReference>
<evidence type="ECO:0000259" key="2">
    <source>
        <dbReference type="PROSITE" id="PS51352"/>
    </source>
</evidence>
<evidence type="ECO:0000256" key="1">
    <source>
        <dbReference type="SAM" id="SignalP"/>
    </source>
</evidence>
<protein>
    <submittedName>
        <fullName evidence="3">TlpA family protein disulfide reductase</fullName>
    </submittedName>
</protein>
<dbReference type="PANTHER" id="PTHR42852:SF18">
    <property type="entry name" value="CHROMOSOME UNDETERMINED SCAFFOLD_47, WHOLE GENOME SHOTGUN SEQUENCE"/>
    <property type="match status" value="1"/>
</dbReference>
<dbReference type="GO" id="GO:0016209">
    <property type="term" value="F:antioxidant activity"/>
    <property type="evidence" value="ECO:0007669"/>
    <property type="project" value="InterPro"/>
</dbReference>
<dbReference type="InterPro" id="IPR013766">
    <property type="entry name" value="Thioredoxin_domain"/>
</dbReference>
<dbReference type="RefSeq" id="WP_148069383.1">
    <property type="nucleotide sequence ID" value="NZ_VRZA01000005.1"/>
</dbReference>
<comment type="caution">
    <text evidence="3">The sequence shown here is derived from an EMBL/GenBank/DDBJ whole genome shotgun (WGS) entry which is preliminary data.</text>
</comment>
<dbReference type="Proteomes" id="UP000321039">
    <property type="component" value="Unassembled WGS sequence"/>
</dbReference>
<dbReference type="Pfam" id="PF00578">
    <property type="entry name" value="AhpC-TSA"/>
    <property type="match status" value="1"/>
</dbReference>
<dbReference type="GO" id="GO:0016491">
    <property type="term" value="F:oxidoreductase activity"/>
    <property type="evidence" value="ECO:0007669"/>
    <property type="project" value="InterPro"/>
</dbReference>
<evidence type="ECO:0000313" key="3">
    <source>
        <dbReference type="EMBL" id="TXS92144.1"/>
    </source>
</evidence>
<accession>A0A5C8ZWL1</accession>
<reference evidence="3 4" key="1">
    <citation type="submission" date="2019-08" db="EMBL/GenBank/DDBJ databases">
        <title>Parahaliea maris sp. nov., isolated from the surface seawater.</title>
        <authorList>
            <person name="Liu Y."/>
        </authorList>
    </citation>
    <scope>NUCLEOTIDE SEQUENCE [LARGE SCALE GENOMIC DNA]</scope>
    <source>
        <strain evidence="3 4">HSLHS9</strain>
    </source>
</reference>
<gene>
    <name evidence="3" type="ORF">FV139_15620</name>
</gene>
<dbReference type="Gene3D" id="3.40.30.10">
    <property type="entry name" value="Glutaredoxin"/>
    <property type="match status" value="1"/>
</dbReference>
<feature type="signal peptide" evidence="1">
    <location>
        <begin position="1"/>
        <end position="19"/>
    </location>
</feature>
<feature type="chain" id="PRO_5022672575" evidence="1">
    <location>
        <begin position="20"/>
        <end position="138"/>
    </location>
</feature>
<dbReference type="PROSITE" id="PS51352">
    <property type="entry name" value="THIOREDOXIN_2"/>
    <property type="match status" value="1"/>
</dbReference>
<keyword evidence="4" id="KW-1185">Reference proteome</keyword>
<dbReference type="PROSITE" id="PS51257">
    <property type="entry name" value="PROKAR_LIPOPROTEIN"/>
    <property type="match status" value="1"/>
</dbReference>
<organism evidence="3 4">
    <name type="scientific">Parahaliea maris</name>
    <dbReference type="NCBI Taxonomy" id="2716870"/>
    <lineage>
        <taxon>Bacteria</taxon>
        <taxon>Pseudomonadati</taxon>
        <taxon>Pseudomonadota</taxon>
        <taxon>Gammaproteobacteria</taxon>
        <taxon>Cellvibrionales</taxon>
        <taxon>Halieaceae</taxon>
        <taxon>Parahaliea</taxon>
    </lineage>
</organism>
<sequence>MRILLATLVVLLAACSSESDPGPTGLAAHRGQWVVVNYWAKWCKPCIEEIPELNRLDAGHEQIRVLGVNYDGLTGEELEAQVTELGVEFPIIPDPAAELGTPRPVVLPTTLILNPDGELAVTLVGPQTGESILAAMER</sequence>
<evidence type="ECO:0000313" key="4">
    <source>
        <dbReference type="Proteomes" id="UP000321039"/>
    </source>
</evidence>
<dbReference type="CDD" id="cd02966">
    <property type="entry name" value="TlpA_like_family"/>
    <property type="match status" value="1"/>
</dbReference>
<feature type="domain" description="Thioredoxin" evidence="2">
    <location>
        <begin position="1"/>
        <end position="138"/>
    </location>
</feature>
<dbReference type="AlphaFoldDB" id="A0A5C8ZWL1"/>
<keyword evidence="1" id="KW-0732">Signal</keyword>
<proteinExistence type="predicted"/>
<dbReference type="InterPro" id="IPR050553">
    <property type="entry name" value="Thioredoxin_ResA/DsbE_sf"/>
</dbReference>